<evidence type="ECO:0000256" key="10">
    <source>
        <dbReference type="PROSITE-ProRule" id="PRU00043"/>
    </source>
</evidence>
<feature type="signal peptide" evidence="12">
    <location>
        <begin position="1"/>
        <end position="19"/>
    </location>
</feature>
<name>A0A3Q2CQ14_CYPVA</name>
<evidence type="ECO:0000256" key="9">
    <source>
        <dbReference type="ARBA" id="ARBA00023180"/>
    </source>
</evidence>
<keyword evidence="7 11" id="KW-1133">Transmembrane helix</keyword>
<evidence type="ECO:0000256" key="3">
    <source>
        <dbReference type="ARBA" id="ARBA00022692"/>
    </source>
</evidence>
<proteinExistence type="predicted"/>
<dbReference type="OrthoDB" id="9946173at2759"/>
<keyword evidence="8 11" id="KW-0472">Membrane</keyword>
<keyword evidence="6" id="KW-0130">Cell adhesion</keyword>
<evidence type="ECO:0000313" key="15">
    <source>
        <dbReference type="Proteomes" id="UP000265020"/>
    </source>
</evidence>
<keyword evidence="5 10" id="KW-0106">Calcium</keyword>
<keyword evidence="3 11" id="KW-0812">Transmembrane</keyword>
<dbReference type="GO" id="GO:0016342">
    <property type="term" value="C:catenin complex"/>
    <property type="evidence" value="ECO:0007669"/>
    <property type="project" value="TreeGrafter"/>
</dbReference>
<keyword evidence="9" id="KW-0325">Glycoprotein</keyword>
<evidence type="ECO:0000256" key="2">
    <source>
        <dbReference type="ARBA" id="ARBA00022475"/>
    </source>
</evidence>
<feature type="transmembrane region" description="Helical" evidence="11">
    <location>
        <begin position="823"/>
        <end position="845"/>
    </location>
</feature>
<organism evidence="14 15">
    <name type="scientific">Cyprinodon variegatus</name>
    <name type="common">Sheepshead minnow</name>
    <dbReference type="NCBI Taxonomy" id="28743"/>
    <lineage>
        <taxon>Eukaryota</taxon>
        <taxon>Metazoa</taxon>
        <taxon>Chordata</taxon>
        <taxon>Craniata</taxon>
        <taxon>Vertebrata</taxon>
        <taxon>Euteleostomi</taxon>
        <taxon>Actinopterygii</taxon>
        <taxon>Neopterygii</taxon>
        <taxon>Teleostei</taxon>
        <taxon>Neoteleostei</taxon>
        <taxon>Acanthomorphata</taxon>
        <taxon>Ovalentaria</taxon>
        <taxon>Atherinomorphae</taxon>
        <taxon>Cyprinodontiformes</taxon>
        <taxon>Cyprinodontidae</taxon>
        <taxon>Cyprinodon</taxon>
    </lineage>
</organism>
<accession>A0A3Q2CQ14</accession>
<keyword evidence="15" id="KW-1185">Reference proteome</keyword>
<feature type="domain" description="Cadherin" evidence="13">
    <location>
        <begin position="613"/>
        <end position="713"/>
    </location>
</feature>
<feature type="domain" description="Cadherin" evidence="13">
    <location>
        <begin position="725"/>
        <end position="816"/>
    </location>
</feature>
<feature type="domain" description="Cadherin" evidence="13">
    <location>
        <begin position="124"/>
        <end position="284"/>
    </location>
</feature>
<dbReference type="PROSITE" id="PS00232">
    <property type="entry name" value="CADHERIN_1"/>
    <property type="match status" value="1"/>
</dbReference>
<feature type="domain" description="Cadherin" evidence="13">
    <location>
        <begin position="391"/>
        <end position="496"/>
    </location>
</feature>
<feature type="domain" description="Cadherin" evidence="13">
    <location>
        <begin position="58"/>
        <end position="123"/>
    </location>
</feature>
<dbReference type="GO" id="GO:0000902">
    <property type="term" value="P:cell morphogenesis"/>
    <property type="evidence" value="ECO:0007669"/>
    <property type="project" value="TreeGrafter"/>
</dbReference>
<feature type="domain" description="Cadherin" evidence="13">
    <location>
        <begin position="505"/>
        <end position="612"/>
    </location>
</feature>
<dbReference type="Pfam" id="PF00028">
    <property type="entry name" value="Cadherin"/>
    <property type="match status" value="3"/>
</dbReference>
<evidence type="ECO:0000256" key="12">
    <source>
        <dbReference type="SAM" id="SignalP"/>
    </source>
</evidence>
<dbReference type="GeneID" id="107104811"/>
<evidence type="ECO:0000313" key="14">
    <source>
        <dbReference type="Ensembl" id="ENSCVAP00000007558.1"/>
    </source>
</evidence>
<dbReference type="GO" id="GO:0005509">
    <property type="term" value="F:calcium ion binding"/>
    <property type="evidence" value="ECO:0007669"/>
    <property type="project" value="UniProtKB-UniRule"/>
</dbReference>
<dbReference type="GeneTree" id="ENSGT00940000157655"/>
<keyword evidence="4" id="KW-0677">Repeat</keyword>
<dbReference type="GO" id="GO:0016339">
    <property type="term" value="P:calcium-dependent cell-cell adhesion via plasma membrane cell adhesion molecules"/>
    <property type="evidence" value="ECO:0007669"/>
    <property type="project" value="TreeGrafter"/>
</dbReference>
<feature type="domain" description="Cadherin" evidence="13">
    <location>
        <begin position="304"/>
        <end position="390"/>
    </location>
</feature>
<dbReference type="InterPro" id="IPR002126">
    <property type="entry name" value="Cadherin-like_dom"/>
</dbReference>
<keyword evidence="2" id="KW-1003">Cell membrane</keyword>
<dbReference type="Gene3D" id="2.60.40.60">
    <property type="entry name" value="Cadherins"/>
    <property type="match status" value="7"/>
</dbReference>
<comment type="subcellular location">
    <subcellularLocation>
        <location evidence="1">Cell membrane</location>
    </subcellularLocation>
</comment>
<dbReference type="Ensembl" id="ENSCVAT00000003101.1">
    <property type="protein sequence ID" value="ENSCVAP00000007558.1"/>
    <property type="gene ID" value="ENSCVAG00000009217.1"/>
</dbReference>
<evidence type="ECO:0000256" key="7">
    <source>
        <dbReference type="ARBA" id="ARBA00022989"/>
    </source>
</evidence>
<dbReference type="PROSITE" id="PS50268">
    <property type="entry name" value="CADHERIN_2"/>
    <property type="match status" value="7"/>
</dbReference>
<dbReference type="GO" id="GO:0034332">
    <property type="term" value="P:adherens junction organization"/>
    <property type="evidence" value="ECO:0007669"/>
    <property type="project" value="TreeGrafter"/>
</dbReference>
<evidence type="ECO:0000256" key="8">
    <source>
        <dbReference type="ARBA" id="ARBA00023136"/>
    </source>
</evidence>
<reference evidence="14" key="1">
    <citation type="submission" date="2025-08" db="UniProtKB">
        <authorList>
            <consortium name="Ensembl"/>
        </authorList>
    </citation>
    <scope>IDENTIFICATION</scope>
</reference>
<dbReference type="SUPFAM" id="SSF49313">
    <property type="entry name" value="Cadherin-like"/>
    <property type="match status" value="7"/>
</dbReference>
<keyword evidence="12" id="KW-0732">Signal</keyword>
<protein>
    <submittedName>
        <fullName evidence="14">Cadherin 17, LI cadherin (liver-intestine)</fullName>
    </submittedName>
</protein>
<dbReference type="GO" id="GO:0005912">
    <property type="term" value="C:adherens junction"/>
    <property type="evidence" value="ECO:0007669"/>
    <property type="project" value="TreeGrafter"/>
</dbReference>
<dbReference type="RefSeq" id="XP_015260440.1">
    <property type="nucleotide sequence ID" value="XM_015404954.1"/>
</dbReference>
<dbReference type="FunFam" id="2.60.40.60:FF:000020">
    <property type="entry name" value="Dachsous cadherin-related 1b"/>
    <property type="match status" value="1"/>
</dbReference>
<dbReference type="PRINTS" id="PR00205">
    <property type="entry name" value="CADHERIN"/>
</dbReference>
<feature type="chain" id="PRO_5018638390" evidence="12">
    <location>
        <begin position="20"/>
        <end position="865"/>
    </location>
</feature>
<dbReference type="PANTHER" id="PTHR24027:SF419">
    <property type="entry name" value="CADHERIN-17"/>
    <property type="match status" value="1"/>
</dbReference>
<dbReference type="KEGG" id="cvg:107104811"/>
<sequence>MTPIVHLLLLGSLLCIAAGKDLEEKKGPFVDVQLDVTEATPVPYPVYQFLVPEGANSFKLNGEGTDIFRMSKDGWLYLEKPLDWSQATHYAFNVEAVADEDLVDGPILVSINVLDVNNNAPRFNQSIYTATILENRSPVFPFIRVFASDRDDPETPNAQLRYSLVSQIPSHKNTFLFQIDPDTGDISTTPEGEEMLKASEGIQYARGEDQSIDSLKAKFNDYCTVQDIPYEENPFFTCVERQEIKRRNLDPLEDPDYTLFIRVEDMGGATETALSGTARVHIAVLPNLWRNPGQITIAENLKVDYPHVIAKVQSNDPNAIYTLVQKERELRFPFQITENGEILVTEELDREDKEMYILVVFAKDNSDKTVDPPMEIPVLVLDKNDNQPMCSEGDTLLEVQENEPIGSFIGRVSARDDDKEGTLNSKLTYTLRTEDPSILSTFSIDENSGDIQALRLLQRREGKVYNLEVSVSDADFTTNCKVTINVIDVNNELPLFEKTHYGNHSLTEDAEVGKTVMTIRATDADEPDSGSSYILFNISKGNDGDVFDVQTDGQGVGYVVIAKPLDFESLHTYNLQIDARNKEPLMEGLHYGSDSTATLTLSITDVDEAPEFSLDVLDVAVPENFTKGSVLYAVKAKDPEGKEIGFKLDGDAQGWLEIDAASGEIRTKEKLDREKVETFDLTVTAFEKDNPEKSSETVVHVRLLDVNDNVPKLTETKTFLCMQNIKPVIITAEDGDSDPFSRPFNFSFTKKSANWKLRQIDESSAELQLVKKPLREGTYSLKITVKDKAGMGVPQLFEVKICNCTSMGYCYVAPHGLDFKPQMGLTVGIFIGILGFSIILFIIAVKRSAKKTKNQAEDGEQKPMM</sequence>
<dbReference type="InterPro" id="IPR020894">
    <property type="entry name" value="Cadherin_CS"/>
</dbReference>
<dbReference type="OMA" id="DVNNEMP"/>
<dbReference type="CDD" id="cd11304">
    <property type="entry name" value="Cadherin_repeat"/>
    <property type="match status" value="6"/>
</dbReference>
<dbReference type="SMART" id="SM00112">
    <property type="entry name" value="CA"/>
    <property type="match status" value="7"/>
</dbReference>
<evidence type="ECO:0000256" key="4">
    <source>
        <dbReference type="ARBA" id="ARBA00022737"/>
    </source>
</evidence>
<dbReference type="GO" id="GO:0016477">
    <property type="term" value="P:cell migration"/>
    <property type="evidence" value="ECO:0007669"/>
    <property type="project" value="TreeGrafter"/>
</dbReference>
<dbReference type="PANTHER" id="PTHR24027">
    <property type="entry name" value="CADHERIN-23"/>
    <property type="match status" value="1"/>
</dbReference>
<evidence type="ECO:0000256" key="5">
    <source>
        <dbReference type="ARBA" id="ARBA00022837"/>
    </source>
</evidence>
<dbReference type="GO" id="GO:0008013">
    <property type="term" value="F:beta-catenin binding"/>
    <property type="evidence" value="ECO:0007669"/>
    <property type="project" value="TreeGrafter"/>
</dbReference>
<dbReference type="CTD" id="1015"/>
<dbReference type="Proteomes" id="UP000265020">
    <property type="component" value="Unassembled WGS sequence"/>
</dbReference>
<reference evidence="14" key="2">
    <citation type="submission" date="2025-09" db="UniProtKB">
        <authorList>
            <consortium name="Ensembl"/>
        </authorList>
    </citation>
    <scope>IDENTIFICATION</scope>
</reference>
<evidence type="ECO:0000256" key="6">
    <source>
        <dbReference type="ARBA" id="ARBA00022889"/>
    </source>
</evidence>
<evidence type="ECO:0000259" key="13">
    <source>
        <dbReference type="PROSITE" id="PS50268"/>
    </source>
</evidence>
<evidence type="ECO:0000256" key="11">
    <source>
        <dbReference type="SAM" id="Phobius"/>
    </source>
</evidence>
<dbReference type="InterPro" id="IPR039808">
    <property type="entry name" value="Cadherin"/>
</dbReference>
<dbReference type="GO" id="GO:0007043">
    <property type="term" value="P:cell-cell junction assembly"/>
    <property type="evidence" value="ECO:0007669"/>
    <property type="project" value="TreeGrafter"/>
</dbReference>
<dbReference type="STRING" id="28743.ENSCVAP00000007558"/>
<dbReference type="FunFam" id="2.60.40.60:FF:000019">
    <property type="entry name" value="Cadherin 2"/>
    <property type="match status" value="1"/>
</dbReference>
<dbReference type="GO" id="GO:0007156">
    <property type="term" value="P:homophilic cell adhesion via plasma membrane adhesion molecules"/>
    <property type="evidence" value="ECO:0007669"/>
    <property type="project" value="InterPro"/>
</dbReference>
<dbReference type="GO" id="GO:0044331">
    <property type="term" value="P:cell-cell adhesion mediated by cadherin"/>
    <property type="evidence" value="ECO:0007669"/>
    <property type="project" value="TreeGrafter"/>
</dbReference>
<dbReference type="AlphaFoldDB" id="A0A3Q2CQ14"/>
<evidence type="ECO:0000256" key="1">
    <source>
        <dbReference type="ARBA" id="ARBA00004236"/>
    </source>
</evidence>
<dbReference type="InterPro" id="IPR015919">
    <property type="entry name" value="Cadherin-like_sf"/>
</dbReference>
<dbReference type="GO" id="GO:0045296">
    <property type="term" value="F:cadherin binding"/>
    <property type="evidence" value="ECO:0007669"/>
    <property type="project" value="TreeGrafter"/>
</dbReference>